<protein>
    <submittedName>
        <fullName evidence="2">Uncharacterized protein</fullName>
    </submittedName>
</protein>
<feature type="compositionally biased region" description="Basic and acidic residues" evidence="1">
    <location>
        <begin position="57"/>
        <end position="77"/>
    </location>
</feature>
<feature type="region of interest" description="Disordered" evidence="1">
    <location>
        <begin position="57"/>
        <end position="104"/>
    </location>
</feature>
<dbReference type="Proteomes" id="UP000324800">
    <property type="component" value="Unassembled WGS sequence"/>
</dbReference>
<dbReference type="EMBL" id="SNRW01011259">
    <property type="protein sequence ID" value="KAA6375396.1"/>
    <property type="molecule type" value="Genomic_DNA"/>
</dbReference>
<comment type="caution">
    <text evidence="2">The sequence shown here is derived from an EMBL/GenBank/DDBJ whole genome shotgun (WGS) entry which is preliminary data.</text>
</comment>
<name>A0A5J4UXD8_9EUKA</name>
<feature type="compositionally biased region" description="Basic and acidic residues" evidence="1">
    <location>
        <begin position="87"/>
        <end position="104"/>
    </location>
</feature>
<evidence type="ECO:0000256" key="1">
    <source>
        <dbReference type="SAM" id="MobiDB-lite"/>
    </source>
</evidence>
<dbReference type="AlphaFoldDB" id="A0A5J4UXD8"/>
<evidence type="ECO:0000313" key="2">
    <source>
        <dbReference type="EMBL" id="KAA6375396.1"/>
    </source>
</evidence>
<proteinExistence type="predicted"/>
<evidence type="ECO:0000313" key="3">
    <source>
        <dbReference type="Proteomes" id="UP000324800"/>
    </source>
</evidence>
<sequence length="145" mass="17218">MEYIEKIVRIVQAIDNEKENKQFSKNEDQIDYDSIMLNIDEEEMFCSYKEQRLKEIEQQQKQDNKNQHHCEQQEMKNDNNSGCNDRSFLKRDEDLTYSEKEQRKVDQRAKFVQDILSPAMTMEVPMEIVIVVGSDGLIKEIMTST</sequence>
<accession>A0A5J4UXD8</accession>
<reference evidence="2 3" key="1">
    <citation type="submission" date="2019-03" db="EMBL/GenBank/DDBJ databases">
        <title>Single cell metagenomics reveals metabolic interactions within the superorganism composed of flagellate Streblomastix strix and complex community of Bacteroidetes bacteria on its surface.</title>
        <authorList>
            <person name="Treitli S.C."/>
            <person name="Kolisko M."/>
            <person name="Husnik F."/>
            <person name="Keeling P."/>
            <person name="Hampl V."/>
        </authorList>
    </citation>
    <scope>NUCLEOTIDE SEQUENCE [LARGE SCALE GENOMIC DNA]</scope>
    <source>
        <strain evidence="2">ST1C</strain>
    </source>
</reference>
<gene>
    <name evidence="2" type="ORF">EZS28_029076</name>
</gene>
<organism evidence="2 3">
    <name type="scientific">Streblomastix strix</name>
    <dbReference type="NCBI Taxonomy" id="222440"/>
    <lineage>
        <taxon>Eukaryota</taxon>
        <taxon>Metamonada</taxon>
        <taxon>Preaxostyla</taxon>
        <taxon>Oxymonadida</taxon>
        <taxon>Streblomastigidae</taxon>
        <taxon>Streblomastix</taxon>
    </lineage>
</organism>